<reference evidence="14 15" key="1">
    <citation type="submission" date="2017-02" db="EMBL/GenBank/DDBJ databases">
        <authorList>
            <person name="Peterson S.W."/>
        </authorList>
    </citation>
    <scope>NUCLEOTIDE SEQUENCE [LARGE SCALE GENOMIC DNA]</scope>
    <source>
        <strain evidence="15">type strain: NCCB 100098</strain>
    </source>
</reference>
<evidence type="ECO:0000256" key="10">
    <source>
        <dbReference type="ARBA" id="ARBA00023186"/>
    </source>
</evidence>
<dbReference type="NCBIfam" id="TIGR00548">
    <property type="entry name" value="lolB"/>
    <property type="match status" value="1"/>
</dbReference>
<keyword evidence="8 13" id="KW-0472">Membrane</keyword>
<keyword evidence="5 13" id="KW-0813">Transport</keyword>
<comment type="subunit">
    <text evidence="3 13">Monomer.</text>
</comment>
<protein>
    <recommendedName>
        <fullName evidence="4 13">Outer-membrane lipoprotein LolB</fullName>
    </recommendedName>
</protein>
<proteinExistence type="inferred from homology"/>
<evidence type="ECO:0000256" key="2">
    <source>
        <dbReference type="ARBA" id="ARBA00009696"/>
    </source>
</evidence>
<dbReference type="GO" id="GO:0015031">
    <property type="term" value="P:protein transport"/>
    <property type="evidence" value="ECO:0007669"/>
    <property type="project" value="UniProtKB-KW"/>
</dbReference>
<comment type="subcellular location">
    <subcellularLocation>
        <location evidence="1">Cell outer membrane</location>
        <topology evidence="1">Lipid-anchor</topology>
    </subcellularLocation>
</comment>
<comment type="similarity">
    <text evidence="2 13">Belongs to the LolB family.</text>
</comment>
<evidence type="ECO:0000256" key="8">
    <source>
        <dbReference type="ARBA" id="ARBA00023136"/>
    </source>
</evidence>
<keyword evidence="9" id="KW-0564">Palmitate</keyword>
<keyword evidence="12 14" id="KW-0449">Lipoprotein</keyword>
<evidence type="ECO:0000256" key="11">
    <source>
        <dbReference type="ARBA" id="ARBA00023237"/>
    </source>
</evidence>
<dbReference type="InterPro" id="IPR029046">
    <property type="entry name" value="LolA/LolB/LppX"/>
</dbReference>
<dbReference type="InterPro" id="IPR004565">
    <property type="entry name" value="OM_lipoprot_LolB"/>
</dbReference>
<evidence type="ECO:0000256" key="4">
    <source>
        <dbReference type="ARBA" id="ARBA00016202"/>
    </source>
</evidence>
<organism evidence="14 15">
    <name type="scientific">Photobacterium piscicola</name>
    <dbReference type="NCBI Taxonomy" id="1378299"/>
    <lineage>
        <taxon>Bacteria</taxon>
        <taxon>Pseudomonadati</taxon>
        <taxon>Pseudomonadota</taxon>
        <taxon>Gammaproteobacteria</taxon>
        <taxon>Vibrionales</taxon>
        <taxon>Vibrionaceae</taxon>
        <taxon>Photobacterium</taxon>
    </lineage>
</organism>
<keyword evidence="11 13" id="KW-0998">Cell outer membrane</keyword>
<gene>
    <name evidence="13 14" type="primary">lolB</name>
    <name evidence="14" type="ORF">CZ809_02687</name>
</gene>
<dbReference type="Pfam" id="PF03550">
    <property type="entry name" value="LolB"/>
    <property type="match status" value="1"/>
</dbReference>
<dbReference type="CDD" id="cd16326">
    <property type="entry name" value="LolB"/>
    <property type="match status" value="1"/>
</dbReference>
<dbReference type="OrthoDB" id="9797618at2"/>
<evidence type="ECO:0000313" key="15">
    <source>
        <dbReference type="Proteomes" id="UP000189966"/>
    </source>
</evidence>
<dbReference type="Gene3D" id="2.50.20.10">
    <property type="entry name" value="Lipoprotein localisation LolA/LolB/LppX"/>
    <property type="match status" value="1"/>
</dbReference>
<dbReference type="GO" id="GO:0009279">
    <property type="term" value="C:cell outer membrane"/>
    <property type="evidence" value="ECO:0007669"/>
    <property type="project" value="UniProtKB-SubCell"/>
</dbReference>
<comment type="function">
    <text evidence="13">Plays a critical role in the incorporation of lipoproteins in the outer membrane after they are released by the LolA protein.</text>
</comment>
<dbReference type="AlphaFoldDB" id="A0A1T5I255"/>
<evidence type="ECO:0000256" key="1">
    <source>
        <dbReference type="ARBA" id="ARBA00004459"/>
    </source>
</evidence>
<keyword evidence="7 13" id="KW-0653">Protein transport</keyword>
<evidence type="ECO:0000256" key="9">
    <source>
        <dbReference type="ARBA" id="ARBA00023139"/>
    </source>
</evidence>
<evidence type="ECO:0000256" key="3">
    <source>
        <dbReference type="ARBA" id="ARBA00011245"/>
    </source>
</evidence>
<dbReference type="EMBL" id="FUZI01000004">
    <property type="protein sequence ID" value="SKC33143.1"/>
    <property type="molecule type" value="Genomic_DNA"/>
</dbReference>
<name>A0A1T5I255_9GAMM</name>
<sequence>MILRNLVKNITFTSVTPPLKNVVTAHQKKWLSAFFALSLSLLAGCAQQPTVTHKADWPLHQAQLKQLTNYHAQGVFGYISPQQRVTLSFNWQNQPDDYQLILTKMYKTILKLDARPNAVTLTDPDGKTYHGTNAAQLVQQLTGISLPLQQMQDWLIGLPTGADHYLLNKNDQVAFLTKRIAGRTWEMHYSTYDNTQVPSLPTLMTLTQGNLTIKIKVSQWKTA</sequence>
<keyword evidence="6" id="KW-0732">Signal</keyword>
<evidence type="ECO:0000256" key="12">
    <source>
        <dbReference type="ARBA" id="ARBA00023288"/>
    </source>
</evidence>
<evidence type="ECO:0000256" key="6">
    <source>
        <dbReference type="ARBA" id="ARBA00022729"/>
    </source>
</evidence>
<accession>A0A1T5I255</accession>
<evidence type="ECO:0000313" key="14">
    <source>
        <dbReference type="EMBL" id="SKC33143.1"/>
    </source>
</evidence>
<dbReference type="RefSeq" id="WP_080158105.1">
    <property type="nucleotide sequence ID" value="NZ_FUZI01000004.1"/>
</dbReference>
<evidence type="ECO:0000256" key="5">
    <source>
        <dbReference type="ARBA" id="ARBA00022448"/>
    </source>
</evidence>
<dbReference type="Proteomes" id="UP000189966">
    <property type="component" value="Unassembled WGS sequence"/>
</dbReference>
<dbReference type="GO" id="GO:0044874">
    <property type="term" value="P:lipoprotein localization to outer membrane"/>
    <property type="evidence" value="ECO:0007669"/>
    <property type="project" value="UniProtKB-UniRule"/>
</dbReference>
<dbReference type="SUPFAM" id="SSF89392">
    <property type="entry name" value="Prokaryotic lipoproteins and lipoprotein localization factors"/>
    <property type="match status" value="1"/>
</dbReference>
<evidence type="ECO:0000256" key="7">
    <source>
        <dbReference type="ARBA" id="ARBA00022927"/>
    </source>
</evidence>
<evidence type="ECO:0000256" key="13">
    <source>
        <dbReference type="HAMAP-Rule" id="MF_00233"/>
    </source>
</evidence>
<dbReference type="HAMAP" id="MF_00233">
    <property type="entry name" value="LolB"/>
    <property type="match status" value="1"/>
</dbReference>
<keyword evidence="10 13" id="KW-0143">Chaperone</keyword>